<dbReference type="Proteomes" id="UP001429354">
    <property type="component" value="Unassembled WGS sequence"/>
</dbReference>
<protein>
    <recommendedName>
        <fullName evidence="3">DUF4124 domain-containing protein</fullName>
    </recommendedName>
</protein>
<keyword evidence="2" id="KW-1185">Reference proteome</keyword>
<proteinExistence type="predicted"/>
<evidence type="ECO:0008006" key="3">
    <source>
        <dbReference type="Google" id="ProtNLM"/>
    </source>
</evidence>
<sequence length="219" mass="24094">MALAPAAHAQTAAPAKKLYCWNQNGQRVCSDALPSGAENLARDEISARSGLRTGQVQRALSEDERALAASDEVQRQVDQAALETRKRTDQAMLSSYQTEDQLRRVFGERISIVENSIRTARYNVASLREGLVSLLQTAGDRELDGKPVSPDMANGIKGRHRELLRQQQLQSGFERQRAELDVEIADIMRRYRELKGLQPAEGAVPVAPAATGLADTTTR</sequence>
<reference evidence="1 2" key="1">
    <citation type="submission" date="2018-07" db="EMBL/GenBank/DDBJ databases">
        <title>Whole genome Sequencing of Pseudoxanthomonas gei KCTC 32298 (T).</title>
        <authorList>
            <person name="Kumar S."/>
            <person name="Bansal K."/>
            <person name="Kaur A."/>
            <person name="Patil P."/>
            <person name="Sharma S."/>
            <person name="Patil P.B."/>
        </authorList>
    </citation>
    <scope>NUCLEOTIDE SEQUENCE [LARGE SCALE GENOMIC DNA]</scope>
    <source>
        <strain evidence="1 2">KCTC 32298</strain>
    </source>
</reference>
<comment type="caution">
    <text evidence="1">The sequence shown here is derived from an EMBL/GenBank/DDBJ whole genome shotgun (WGS) entry which is preliminary data.</text>
</comment>
<name>A0ABX0AKL2_9GAMM</name>
<evidence type="ECO:0000313" key="1">
    <source>
        <dbReference type="EMBL" id="NDK39774.1"/>
    </source>
</evidence>
<dbReference type="EMBL" id="QOVG01000009">
    <property type="protein sequence ID" value="NDK39774.1"/>
    <property type="molecule type" value="Genomic_DNA"/>
</dbReference>
<evidence type="ECO:0000313" key="2">
    <source>
        <dbReference type="Proteomes" id="UP001429354"/>
    </source>
</evidence>
<accession>A0ABX0AKL2</accession>
<organism evidence="1 2">
    <name type="scientific">Pseudoxanthomonas gei</name>
    <dbReference type="NCBI Taxonomy" id="1383030"/>
    <lineage>
        <taxon>Bacteria</taxon>
        <taxon>Pseudomonadati</taxon>
        <taxon>Pseudomonadota</taxon>
        <taxon>Gammaproteobacteria</taxon>
        <taxon>Lysobacterales</taxon>
        <taxon>Lysobacteraceae</taxon>
        <taxon>Pseudoxanthomonas</taxon>
    </lineage>
</organism>
<gene>
    <name evidence="1" type="ORF">DT603_13065</name>
</gene>